<dbReference type="EMBL" id="CP143530">
    <property type="protein sequence ID" value="WVS92254.1"/>
    <property type="molecule type" value="Genomic_DNA"/>
</dbReference>
<dbReference type="Proteomes" id="UP000267249">
    <property type="component" value="Plasmid p11801_3"/>
</dbReference>
<keyword evidence="1" id="KW-0614">Plasmid</keyword>
<protein>
    <submittedName>
        <fullName evidence="1">DUF433 domain-containing protein</fullName>
    </submittedName>
</protein>
<proteinExistence type="predicted"/>
<name>A0ACD5A689_SYNEL</name>
<gene>
    <name evidence="1" type="ORF">DOP62_14280</name>
</gene>
<sequence>MSPEKTRKKQIQPVVYRPSILTKQAIPKVLVNKKETLKRLLIAGTERRREVCSGQLVFKGTRTPVEWIAGQMRQGASVKEIKEYYPHLSNEAVRIAHLYSQLVSPREGKVKPLILKRI</sequence>
<accession>A0ACD5A689</accession>
<geneLocation type="plasmid" evidence="1 2">
    <name>p11801_3</name>
</geneLocation>
<reference evidence="1" key="1">
    <citation type="submission" date="2024-01" db="EMBL/GenBank/DDBJ databases">
        <title>De novo genome assembly and pan-genome analysis of the fast-growing Indian isolates of Synechococcus elongatus: Potential chassis for bioproduction.</title>
        <authorList>
            <person name="Jain V.S."/>
            <person name="Schubert M.G."/>
            <person name="Pritam P."/>
            <person name="Sarnaik A.P."/>
            <person name="Jaiswal D."/>
            <person name="Church G.M."/>
            <person name="Wangikar P."/>
        </authorList>
    </citation>
    <scope>NUCLEOTIDE SEQUENCE</scope>
    <source>
        <strain evidence="1">PCC 11801</strain>
    </source>
</reference>
<evidence type="ECO:0000313" key="2">
    <source>
        <dbReference type="Proteomes" id="UP000267249"/>
    </source>
</evidence>
<organism evidence="1 2">
    <name type="scientific">Synechococcus elongatus PCC 11801</name>
    <dbReference type="NCBI Taxonomy" id="2219813"/>
    <lineage>
        <taxon>Bacteria</taxon>
        <taxon>Bacillati</taxon>
        <taxon>Cyanobacteriota</taxon>
        <taxon>Cyanophyceae</taxon>
        <taxon>Synechococcales</taxon>
        <taxon>Synechococcaceae</taxon>
        <taxon>Synechococcus</taxon>
    </lineage>
</organism>
<evidence type="ECO:0000313" key="1">
    <source>
        <dbReference type="EMBL" id="WVS92254.1"/>
    </source>
</evidence>